<evidence type="ECO:0000313" key="1">
    <source>
        <dbReference type="EMBL" id="OAZ03917.1"/>
    </source>
</evidence>
<dbReference type="PATRIC" id="fig|29536.5.peg.1686"/>
<sequence>MCTLNILNRTNNGLLFYCTHSSLYNLSFNNLTFNFDAVEFDRFRVYLNSIDSAYWEKEYENSIYEKKIPIPTLQNNFIILLNRHELEELKILVDFSHRARLLAPEEINYKMIYN</sequence>
<gene>
    <name evidence="1" type="ORF">FLB_16060</name>
</gene>
<accession>A0A199XR71</accession>
<name>A0A199XR71_9FLAO</name>
<dbReference type="Proteomes" id="UP000093807">
    <property type="component" value="Unassembled WGS sequence"/>
</dbReference>
<reference evidence="1 2" key="1">
    <citation type="submission" date="2016-06" db="EMBL/GenBank/DDBJ databases">
        <title>Draft genome sequence of Flavobacterium succinicans strain DD5b.</title>
        <authorList>
            <person name="Poehlein A."/>
            <person name="Daniel R."/>
            <person name="Simeonova D.D."/>
        </authorList>
    </citation>
    <scope>NUCLEOTIDE SEQUENCE [LARGE SCALE GENOMIC DNA]</scope>
    <source>
        <strain evidence="1 2">DD5b</strain>
    </source>
</reference>
<evidence type="ECO:0000313" key="2">
    <source>
        <dbReference type="Proteomes" id="UP000093807"/>
    </source>
</evidence>
<dbReference type="EMBL" id="JMTM01000046">
    <property type="protein sequence ID" value="OAZ03917.1"/>
    <property type="molecule type" value="Genomic_DNA"/>
</dbReference>
<dbReference type="Pfam" id="PF20391">
    <property type="entry name" value="DUF6686"/>
    <property type="match status" value="1"/>
</dbReference>
<dbReference type="AlphaFoldDB" id="A0A199XR71"/>
<organism evidence="1 2">
    <name type="scientific">Flavobacterium succinicans</name>
    <dbReference type="NCBI Taxonomy" id="29536"/>
    <lineage>
        <taxon>Bacteria</taxon>
        <taxon>Pseudomonadati</taxon>
        <taxon>Bacteroidota</taxon>
        <taxon>Flavobacteriia</taxon>
        <taxon>Flavobacteriales</taxon>
        <taxon>Flavobacteriaceae</taxon>
        <taxon>Flavobacterium</taxon>
    </lineage>
</organism>
<protein>
    <submittedName>
        <fullName evidence="1">Uncharacterized protein</fullName>
    </submittedName>
</protein>
<dbReference type="InterPro" id="IPR046508">
    <property type="entry name" value="DUF6686"/>
</dbReference>
<keyword evidence="2" id="KW-1185">Reference proteome</keyword>
<dbReference type="OrthoDB" id="1145224at2"/>
<dbReference type="RefSeq" id="WP_064715415.1">
    <property type="nucleotide sequence ID" value="NZ_JMTM01000046.1"/>
</dbReference>
<proteinExistence type="predicted"/>
<comment type="caution">
    <text evidence="1">The sequence shown here is derived from an EMBL/GenBank/DDBJ whole genome shotgun (WGS) entry which is preliminary data.</text>
</comment>